<dbReference type="OrthoDB" id="9786633at2"/>
<organism evidence="9 10">
    <name type="scientific">Dellaglioa algida DSM 15638</name>
    <dbReference type="NCBI Taxonomy" id="1423719"/>
    <lineage>
        <taxon>Bacteria</taxon>
        <taxon>Bacillati</taxon>
        <taxon>Bacillota</taxon>
        <taxon>Bacilli</taxon>
        <taxon>Lactobacillales</taxon>
        <taxon>Lactobacillaceae</taxon>
        <taxon>Dellaglioa</taxon>
    </lineage>
</organism>
<evidence type="ECO:0000313" key="9">
    <source>
        <dbReference type="EMBL" id="KRK46229.1"/>
    </source>
</evidence>
<dbReference type="PANTHER" id="PTHR11910">
    <property type="entry name" value="ATP SYNTHASE DELTA CHAIN"/>
    <property type="match status" value="1"/>
</dbReference>
<evidence type="ECO:0000256" key="8">
    <source>
        <dbReference type="HAMAP-Rule" id="MF_01416"/>
    </source>
</evidence>
<evidence type="ECO:0000256" key="6">
    <source>
        <dbReference type="ARBA" id="ARBA00023196"/>
    </source>
</evidence>
<gene>
    <name evidence="8" type="primary">atpH</name>
    <name evidence="9" type="ORF">FC66_GL000731</name>
</gene>
<sequence length="181" mass="20088">MKLDKATVANRYGEAIFEIAEEQGNIVAFSEELEELRQVFLANPQLSDVLVGAQLNLIEKQGLIKVLLKDASPIIANVIQMVFDYGRMGDMVGIIEEFERLCDVKEKVVHATVTTAIKLDDDQLEKLSAKFAERIGANKIVFNNIIDEKIIGGVVIEANNQIFDGSISSKINKVKRLLANQ</sequence>
<evidence type="ECO:0000256" key="7">
    <source>
        <dbReference type="ARBA" id="ARBA00023310"/>
    </source>
</evidence>
<evidence type="ECO:0000256" key="4">
    <source>
        <dbReference type="ARBA" id="ARBA00023065"/>
    </source>
</evidence>
<dbReference type="EMBL" id="AZDI01000002">
    <property type="protein sequence ID" value="KRK46229.1"/>
    <property type="molecule type" value="Genomic_DNA"/>
</dbReference>
<comment type="similarity">
    <text evidence="8">Belongs to the ATPase delta chain family.</text>
</comment>
<comment type="subcellular location">
    <subcellularLocation>
        <location evidence="8">Cell membrane</location>
        <topology evidence="8">Peripheral membrane protein</topology>
    </subcellularLocation>
    <subcellularLocation>
        <location evidence="1">Membrane</location>
    </subcellularLocation>
</comment>
<dbReference type="HAMAP" id="MF_01416">
    <property type="entry name" value="ATP_synth_delta_bact"/>
    <property type="match status" value="1"/>
</dbReference>
<comment type="caution">
    <text evidence="9">The sequence shown here is derived from an EMBL/GenBank/DDBJ whole genome shotgun (WGS) entry which is preliminary data.</text>
</comment>
<dbReference type="AlphaFoldDB" id="A0A0R1HI39"/>
<comment type="function">
    <text evidence="8">F(1)F(0) ATP synthase produces ATP from ADP in the presence of a proton or sodium gradient. F-type ATPases consist of two structural domains, F(1) containing the extramembraneous catalytic core and F(0) containing the membrane proton channel, linked together by a central stalk and a peripheral stalk. During catalysis, ATP synthesis in the catalytic domain of F(1) is coupled via a rotary mechanism of the central stalk subunits to proton translocation.</text>
</comment>
<dbReference type="PRINTS" id="PR00125">
    <property type="entry name" value="ATPASEDELTA"/>
</dbReference>
<dbReference type="Gene3D" id="1.10.520.20">
    <property type="entry name" value="N-terminal domain of the delta subunit of the F1F0-ATP synthase"/>
    <property type="match status" value="1"/>
</dbReference>
<comment type="function">
    <text evidence="8">This protein is part of the stalk that links CF(0) to CF(1). It either transmits conformational changes from CF(0) to CF(1) or is implicated in proton conduction.</text>
</comment>
<keyword evidence="8" id="KW-1003">Cell membrane</keyword>
<keyword evidence="10" id="KW-1185">Reference proteome</keyword>
<name>A0A0R1HI39_9LACO</name>
<dbReference type="STRING" id="1423719.FC66_GL000731"/>
<dbReference type="PATRIC" id="fig|1423719.4.peg.742"/>
<dbReference type="SUPFAM" id="SSF47928">
    <property type="entry name" value="N-terminal domain of the delta subunit of the F1F0-ATP synthase"/>
    <property type="match status" value="1"/>
</dbReference>
<dbReference type="GeneID" id="83549420"/>
<reference evidence="9 10" key="1">
    <citation type="journal article" date="2015" name="Genome Announc.">
        <title>Expanding the biotechnology potential of lactobacilli through comparative genomics of 213 strains and associated genera.</title>
        <authorList>
            <person name="Sun Z."/>
            <person name="Harris H.M."/>
            <person name="McCann A."/>
            <person name="Guo C."/>
            <person name="Argimon S."/>
            <person name="Zhang W."/>
            <person name="Yang X."/>
            <person name="Jeffery I.B."/>
            <person name="Cooney J.C."/>
            <person name="Kagawa T.F."/>
            <person name="Liu W."/>
            <person name="Song Y."/>
            <person name="Salvetti E."/>
            <person name="Wrobel A."/>
            <person name="Rasinkangas P."/>
            <person name="Parkhill J."/>
            <person name="Rea M.C."/>
            <person name="O'Sullivan O."/>
            <person name="Ritari J."/>
            <person name="Douillard F.P."/>
            <person name="Paul Ross R."/>
            <person name="Yang R."/>
            <person name="Briner A.E."/>
            <person name="Felis G.E."/>
            <person name="de Vos W.M."/>
            <person name="Barrangou R."/>
            <person name="Klaenhammer T.R."/>
            <person name="Caufield P.W."/>
            <person name="Cui Y."/>
            <person name="Zhang H."/>
            <person name="O'Toole P.W."/>
        </authorList>
    </citation>
    <scope>NUCLEOTIDE SEQUENCE [LARGE SCALE GENOMIC DNA]</scope>
    <source>
        <strain evidence="9 10">DSM 15638</strain>
    </source>
</reference>
<keyword evidence="4 8" id="KW-0406">Ion transport</keyword>
<evidence type="ECO:0000256" key="1">
    <source>
        <dbReference type="ARBA" id="ARBA00004370"/>
    </source>
</evidence>
<keyword evidence="3 8" id="KW-0375">Hydrogen ion transport</keyword>
<dbReference type="InterPro" id="IPR020781">
    <property type="entry name" value="ATPase_OSCP/d_CS"/>
</dbReference>
<dbReference type="InterPro" id="IPR000711">
    <property type="entry name" value="ATPase_OSCP/dsu"/>
</dbReference>
<dbReference type="RefSeq" id="WP_057973803.1">
    <property type="nucleotide sequence ID" value="NZ_AZDI01000002.1"/>
</dbReference>
<keyword evidence="6 8" id="KW-0139">CF(1)</keyword>
<evidence type="ECO:0000256" key="3">
    <source>
        <dbReference type="ARBA" id="ARBA00022781"/>
    </source>
</evidence>
<dbReference type="NCBIfam" id="TIGR01145">
    <property type="entry name" value="ATP_synt_delta"/>
    <property type="match status" value="1"/>
</dbReference>
<dbReference type="Proteomes" id="UP000051450">
    <property type="component" value="Unassembled WGS sequence"/>
</dbReference>
<evidence type="ECO:0000256" key="2">
    <source>
        <dbReference type="ARBA" id="ARBA00022448"/>
    </source>
</evidence>
<proteinExistence type="inferred from homology"/>
<keyword evidence="5 8" id="KW-0472">Membrane</keyword>
<evidence type="ECO:0000256" key="5">
    <source>
        <dbReference type="ARBA" id="ARBA00023136"/>
    </source>
</evidence>
<evidence type="ECO:0000313" key="10">
    <source>
        <dbReference type="Proteomes" id="UP000051450"/>
    </source>
</evidence>
<dbReference type="Pfam" id="PF00213">
    <property type="entry name" value="OSCP"/>
    <property type="match status" value="1"/>
</dbReference>
<dbReference type="GO" id="GO:0005886">
    <property type="term" value="C:plasma membrane"/>
    <property type="evidence" value="ECO:0007669"/>
    <property type="project" value="UniProtKB-SubCell"/>
</dbReference>
<dbReference type="GO" id="GO:0046933">
    <property type="term" value="F:proton-transporting ATP synthase activity, rotational mechanism"/>
    <property type="evidence" value="ECO:0007669"/>
    <property type="project" value="UniProtKB-UniRule"/>
</dbReference>
<keyword evidence="2 8" id="KW-0813">Transport</keyword>
<accession>A0A0R1HI39</accession>
<dbReference type="GO" id="GO:0045259">
    <property type="term" value="C:proton-transporting ATP synthase complex"/>
    <property type="evidence" value="ECO:0007669"/>
    <property type="project" value="UniProtKB-KW"/>
</dbReference>
<keyword evidence="7 8" id="KW-0066">ATP synthesis</keyword>
<dbReference type="InterPro" id="IPR026015">
    <property type="entry name" value="ATP_synth_OSCP/delta_N_sf"/>
</dbReference>
<dbReference type="PROSITE" id="PS00389">
    <property type="entry name" value="ATPASE_DELTA"/>
    <property type="match status" value="1"/>
</dbReference>
<protein>
    <recommendedName>
        <fullName evidence="8">ATP synthase subunit delta</fullName>
    </recommendedName>
    <alternativeName>
        <fullName evidence="8">ATP synthase F(1) sector subunit delta</fullName>
    </alternativeName>
    <alternativeName>
        <fullName evidence="8">F-type ATPase subunit delta</fullName>
        <shortName evidence="8">F-ATPase subunit delta</shortName>
    </alternativeName>
</protein>